<accession>A0A9P6L4I1</accession>
<evidence type="ECO:0000313" key="2">
    <source>
        <dbReference type="Proteomes" id="UP000736335"/>
    </source>
</evidence>
<evidence type="ECO:0000313" key="1">
    <source>
        <dbReference type="EMBL" id="KAF9782940.1"/>
    </source>
</evidence>
<name>A0A9P6L4I1_9AGAM</name>
<reference evidence="1" key="2">
    <citation type="submission" date="2020-11" db="EMBL/GenBank/DDBJ databases">
        <authorList>
            <consortium name="DOE Joint Genome Institute"/>
            <person name="Kuo A."/>
            <person name="Miyauchi S."/>
            <person name="Kiss E."/>
            <person name="Drula E."/>
            <person name="Kohler A."/>
            <person name="Sanchez-Garcia M."/>
            <person name="Andreopoulos B."/>
            <person name="Barry K.W."/>
            <person name="Bonito G."/>
            <person name="Buee M."/>
            <person name="Carver A."/>
            <person name="Chen C."/>
            <person name="Cichocki N."/>
            <person name="Clum A."/>
            <person name="Culley D."/>
            <person name="Crous P.W."/>
            <person name="Fauchery L."/>
            <person name="Girlanda M."/>
            <person name="Hayes R."/>
            <person name="Keri Z."/>
            <person name="Labutti K."/>
            <person name="Lipzen A."/>
            <person name="Lombard V."/>
            <person name="Magnuson J."/>
            <person name="Maillard F."/>
            <person name="Morin E."/>
            <person name="Murat C."/>
            <person name="Nolan M."/>
            <person name="Ohm R."/>
            <person name="Pangilinan J."/>
            <person name="Pereira M."/>
            <person name="Perotto S."/>
            <person name="Peter M."/>
            <person name="Riley R."/>
            <person name="Sitrit Y."/>
            <person name="Stielow B."/>
            <person name="Szollosi G."/>
            <person name="Zifcakova L."/>
            <person name="Stursova M."/>
            <person name="Spatafora J.W."/>
            <person name="Tedersoo L."/>
            <person name="Vaario L.-M."/>
            <person name="Yamada A."/>
            <person name="Yan M."/>
            <person name="Wang P."/>
            <person name="Xu J."/>
            <person name="Bruns T."/>
            <person name="Baldrian P."/>
            <person name="Vilgalys R."/>
            <person name="Henrissat B."/>
            <person name="Grigoriev I.V."/>
            <person name="Hibbett D."/>
            <person name="Nagy L.G."/>
            <person name="Martin F.M."/>
        </authorList>
    </citation>
    <scope>NUCLEOTIDE SEQUENCE</scope>
    <source>
        <strain evidence="1">UH-Tt-Lm1</strain>
    </source>
</reference>
<dbReference type="Proteomes" id="UP000736335">
    <property type="component" value="Unassembled WGS sequence"/>
</dbReference>
<evidence type="ECO:0008006" key="3">
    <source>
        <dbReference type="Google" id="ProtNLM"/>
    </source>
</evidence>
<reference evidence="1" key="1">
    <citation type="journal article" date="2020" name="Nat. Commun.">
        <title>Large-scale genome sequencing of mycorrhizal fungi provides insights into the early evolution of symbiotic traits.</title>
        <authorList>
            <person name="Miyauchi S."/>
            <person name="Kiss E."/>
            <person name="Kuo A."/>
            <person name="Drula E."/>
            <person name="Kohler A."/>
            <person name="Sanchez-Garcia M."/>
            <person name="Morin E."/>
            <person name="Andreopoulos B."/>
            <person name="Barry K.W."/>
            <person name="Bonito G."/>
            <person name="Buee M."/>
            <person name="Carver A."/>
            <person name="Chen C."/>
            <person name="Cichocki N."/>
            <person name="Clum A."/>
            <person name="Culley D."/>
            <person name="Crous P.W."/>
            <person name="Fauchery L."/>
            <person name="Girlanda M."/>
            <person name="Hayes R.D."/>
            <person name="Keri Z."/>
            <person name="LaButti K."/>
            <person name="Lipzen A."/>
            <person name="Lombard V."/>
            <person name="Magnuson J."/>
            <person name="Maillard F."/>
            <person name="Murat C."/>
            <person name="Nolan M."/>
            <person name="Ohm R.A."/>
            <person name="Pangilinan J."/>
            <person name="Pereira M.F."/>
            <person name="Perotto S."/>
            <person name="Peter M."/>
            <person name="Pfister S."/>
            <person name="Riley R."/>
            <person name="Sitrit Y."/>
            <person name="Stielow J.B."/>
            <person name="Szollosi G."/>
            <person name="Zifcakova L."/>
            <person name="Stursova M."/>
            <person name="Spatafora J.W."/>
            <person name="Tedersoo L."/>
            <person name="Vaario L.M."/>
            <person name="Yamada A."/>
            <person name="Yan M."/>
            <person name="Wang P."/>
            <person name="Xu J."/>
            <person name="Bruns T."/>
            <person name="Baldrian P."/>
            <person name="Vilgalys R."/>
            <person name="Dunand C."/>
            <person name="Henrissat B."/>
            <person name="Grigoriev I.V."/>
            <person name="Hibbett D."/>
            <person name="Nagy L.G."/>
            <person name="Martin F.M."/>
        </authorList>
    </citation>
    <scope>NUCLEOTIDE SEQUENCE</scope>
    <source>
        <strain evidence="1">UH-Tt-Lm1</strain>
    </source>
</reference>
<dbReference type="SUPFAM" id="SSF52058">
    <property type="entry name" value="L domain-like"/>
    <property type="match status" value="1"/>
</dbReference>
<proteinExistence type="predicted"/>
<gene>
    <name evidence="1" type="ORF">BJ322DRAFT_1220033</name>
</gene>
<keyword evidence="2" id="KW-1185">Reference proteome</keyword>
<sequence>MDTETNISSILSLERQIEGGAGDVIQLKRTRNSLLNISRMPPEILGDIFRWNIIPDGDFGGIQNGSYNFLLVCHHWFEVASKTPELWNFWGNTVYQWSRRYQRSGVNAPVDLALTYDKGHIDGAPLDESLKSALQDRVASNSIRSVHIEGRRTLHCSVIASLTPNDKEVRNSSIESVILRSPGLDASDFFAHYHFPKLRHLCLSVTMNSLTWNHLRSHTTALTSLSLISGSSSSTPTTSQLLSVLASNPQLRALELADPIIPRDSGDGSKSLVPLRHLKNITMFGDFHPILRLLRRLDHPSAMDIISMNLFNCTSDEVSRTFGPYLRDCLLRDGRFQNQLDISVEFYFGFAFINAAVAGDTNGPTLSPMGGSPFLTFALTLGDDLNPQAFEKLFTDVVAHIPGEYVVSLWGAGNLDVIKEAVAAMPNIRRLHLIDVPLSDGFLQPDPCGSHANTKLLPSLRYLHLHDTVVNDWRPLIPYLIHQTSGGQAVSLRITGESVDICPSVMERIKDLVEEFVLELTPDG</sequence>
<comment type="caution">
    <text evidence="1">The sequence shown here is derived from an EMBL/GenBank/DDBJ whole genome shotgun (WGS) entry which is preliminary data.</text>
</comment>
<dbReference type="AlphaFoldDB" id="A0A9P6L4I1"/>
<dbReference type="OrthoDB" id="3365698at2759"/>
<dbReference type="EMBL" id="WIUZ02000011">
    <property type="protein sequence ID" value="KAF9782940.1"/>
    <property type="molecule type" value="Genomic_DNA"/>
</dbReference>
<organism evidence="1 2">
    <name type="scientific">Thelephora terrestris</name>
    <dbReference type="NCBI Taxonomy" id="56493"/>
    <lineage>
        <taxon>Eukaryota</taxon>
        <taxon>Fungi</taxon>
        <taxon>Dikarya</taxon>
        <taxon>Basidiomycota</taxon>
        <taxon>Agaricomycotina</taxon>
        <taxon>Agaricomycetes</taxon>
        <taxon>Thelephorales</taxon>
        <taxon>Thelephoraceae</taxon>
        <taxon>Thelephora</taxon>
    </lineage>
</organism>
<protein>
    <recommendedName>
        <fullName evidence="3">F-box domain-containing protein</fullName>
    </recommendedName>
</protein>